<name>A0A8J3WGM6_PLARO</name>
<protein>
    <submittedName>
        <fullName evidence="1">Uncharacterized protein</fullName>
    </submittedName>
</protein>
<dbReference type="InterPro" id="IPR036188">
    <property type="entry name" value="FAD/NAD-bd_sf"/>
</dbReference>
<comment type="caution">
    <text evidence="1">The sequence shown here is derived from an EMBL/GenBank/DDBJ whole genome shotgun (WGS) entry which is preliminary data.</text>
</comment>
<evidence type="ECO:0000313" key="1">
    <source>
        <dbReference type="EMBL" id="GIH88715.1"/>
    </source>
</evidence>
<organism evidence="1 2">
    <name type="scientific">Planobispora rosea</name>
    <dbReference type="NCBI Taxonomy" id="35762"/>
    <lineage>
        <taxon>Bacteria</taxon>
        <taxon>Bacillati</taxon>
        <taxon>Actinomycetota</taxon>
        <taxon>Actinomycetes</taxon>
        <taxon>Streptosporangiales</taxon>
        <taxon>Streptosporangiaceae</taxon>
        <taxon>Planobispora</taxon>
    </lineage>
</organism>
<gene>
    <name evidence="1" type="ORF">Pro02_71230</name>
</gene>
<dbReference type="RefSeq" id="WP_203863665.1">
    <property type="nucleotide sequence ID" value="NZ_BMQP01000018.1"/>
</dbReference>
<dbReference type="Gene3D" id="3.30.9.10">
    <property type="entry name" value="D-Amino Acid Oxidase, subunit A, domain 2"/>
    <property type="match status" value="1"/>
</dbReference>
<dbReference type="InterPro" id="IPR051704">
    <property type="entry name" value="FAD_aromatic-hydroxylase"/>
</dbReference>
<dbReference type="SUPFAM" id="SSF51905">
    <property type="entry name" value="FAD/NAD(P)-binding domain"/>
    <property type="match status" value="1"/>
</dbReference>
<dbReference type="Gene3D" id="3.50.50.60">
    <property type="entry name" value="FAD/NAD(P)-binding domain"/>
    <property type="match status" value="1"/>
</dbReference>
<keyword evidence="2" id="KW-1185">Reference proteome</keyword>
<dbReference type="PANTHER" id="PTHR46865:SF2">
    <property type="entry name" value="MONOOXYGENASE"/>
    <property type="match status" value="1"/>
</dbReference>
<dbReference type="Proteomes" id="UP000655044">
    <property type="component" value="Unassembled WGS sequence"/>
</dbReference>
<dbReference type="EMBL" id="BOOI01000088">
    <property type="protein sequence ID" value="GIH88715.1"/>
    <property type="molecule type" value="Genomic_DNA"/>
</dbReference>
<dbReference type="PANTHER" id="PTHR46865">
    <property type="entry name" value="OXIDOREDUCTASE-RELATED"/>
    <property type="match status" value="1"/>
</dbReference>
<reference evidence="1" key="1">
    <citation type="submission" date="2021-01" db="EMBL/GenBank/DDBJ databases">
        <title>Whole genome shotgun sequence of Planobispora rosea NBRC 15558.</title>
        <authorList>
            <person name="Komaki H."/>
            <person name="Tamura T."/>
        </authorList>
    </citation>
    <scope>NUCLEOTIDE SEQUENCE</scope>
    <source>
        <strain evidence="1">NBRC 15558</strain>
    </source>
</reference>
<evidence type="ECO:0000313" key="2">
    <source>
        <dbReference type="Proteomes" id="UP000655044"/>
    </source>
</evidence>
<dbReference type="AlphaFoldDB" id="A0A8J3WGM6"/>
<proteinExistence type="predicted"/>
<sequence>MFSVPGKCAGVYDYGDRTVGTLDFASPVLDVDHRDPAAQRRLLAGVFAGEGWHVPELLEAMERATDFFFDSAAQLRLGRYSTGRVVLLGDAAFARYEQRMRPYAAACQEQAEGADRFLVPRKRSQIRMRDLSFRMLSRLPGKGIINRMTTRVADSVALEGYPLDLARR</sequence>
<accession>A0A8J3WGM6</accession>